<organism evidence="1 2">
    <name type="scientific">Trichoderma harzianum CBS 226.95</name>
    <dbReference type="NCBI Taxonomy" id="983964"/>
    <lineage>
        <taxon>Eukaryota</taxon>
        <taxon>Fungi</taxon>
        <taxon>Dikarya</taxon>
        <taxon>Ascomycota</taxon>
        <taxon>Pezizomycotina</taxon>
        <taxon>Sordariomycetes</taxon>
        <taxon>Hypocreomycetidae</taxon>
        <taxon>Hypocreales</taxon>
        <taxon>Hypocreaceae</taxon>
        <taxon>Trichoderma</taxon>
    </lineage>
</organism>
<protein>
    <submittedName>
        <fullName evidence="1">Uncharacterized protein</fullName>
    </submittedName>
</protein>
<name>A0A2T4AW19_TRIHA</name>
<dbReference type="GeneID" id="36621972"/>
<evidence type="ECO:0000313" key="2">
    <source>
        <dbReference type="Proteomes" id="UP000241690"/>
    </source>
</evidence>
<accession>A0A2T4AW19</accession>
<sequence>MLVLVRLDTIRVKSYRIPCTCYFQSQRWEKGGHPTLYCSAFFLYLLVLFSPDLPKKRPDDRWDSDRFCRDTRLCHASDAPNRPLQVPHYHRPANKPWATQAFADPALPAGPTGEMLAPVRRQTFSEHFWQSI</sequence>
<gene>
    <name evidence="1" type="ORF">M431DRAFT_207355</name>
</gene>
<dbReference type="Proteomes" id="UP000241690">
    <property type="component" value="Unassembled WGS sequence"/>
</dbReference>
<dbReference type="RefSeq" id="XP_024780941.1">
    <property type="nucleotide sequence ID" value="XM_024913410.1"/>
</dbReference>
<dbReference type="EMBL" id="KZ679675">
    <property type="protein sequence ID" value="PTB61264.1"/>
    <property type="molecule type" value="Genomic_DNA"/>
</dbReference>
<reference evidence="1 2" key="1">
    <citation type="submission" date="2016-07" db="EMBL/GenBank/DDBJ databases">
        <title>Multiple horizontal gene transfer events from other fungi enriched the ability of initially mycotrophic Trichoderma (Ascomycota) to feed on dead plant biomass.</title>
        <authorList>
            <consortium name="DOE Joint Genome Institute"/>
            <person name="Aerts A."/>
            <person name="Atanasova L."/>
            <person name="Chenthamara K."/>
            <person name="Zhang J."/>
            <person name="Grujic M."/>
            <person name="Henrissat B."/>
            <person name="Kuo A."/>
            <person name="Salamov A."/>
            <person name="Lipzen A."/>
            <person name="Labutti K."/>
            <person name="Barry K."/>
            <person name="Miao Y."/>
            <person name="Rahimi M.J."/>
            <person name="Shen Q."/>
            <person name="Grigoriev I.V."/>
            <person name="Kubicek C.P."/>
            <person name="Druzhinina I.S."/>
        </authorList>
    </citation>
    <scope>NUCLEOTIDE SEQUENCE [LARGE SCALE GENOMIC DNA]</scope>
    <source>
        <strain evidence="1 2">CBS 226.95</strain>
    </source>
</reference>
<evidence type="ECO:0000313" key="1">
    <source>
        <dbReference type="EMBL" id="PTB61264.1"/>
    </source>
</evidence>
<keyword evidence="2" id="KW-1185">Reference proteome</keyword>
<dbReference type="AlphaFoldDB" id="A0A2T4AW19"/>
<proteinExistence type="predicted"/>